<protein>
    <submittedName>
        <fullName evidence="1">Uncharacterized protein</fullName>
    </submittedName>
</protein>
<comment type="caution">
    <text evidence="1">The sequence shown here is derived from an EMBL/GenBank/DDBJ whole genome shotgun (WGS) entry which is preliminary data.</text>
</comment>
<dbReference type="AlphaFoldDB" id="A0AAW1TND3"/>
<keyword evidence="2" id="KW-1185">Reference proteome</keyword>
<sequence length="200" mass="23086">MWVNSEKTPPRSAATIWPVVDRRTVTLHFYLLRPFDRPRPPTFAERDAHQRRISLKGLKYLGLDNSMAMTKTLSLFVLDIFSNNFFSDCATFARLRKIVEPGTLLGALLAHDHIYFVINWTILGLTLRIKKVMCNQFRQNPDTPSLIRYNALDLAKTDTILLVEFENPTLLTGAHHAMKVFSHLYPPSLIQYKSYGDRHL</sequence>
<organism evidence="1 2">
    <name type="scientific">Henosepilachna vigintioctopunctata</name>
    <dbReference type="NCBI Taxonomy" id="420089"/>
    <lineage>
        <taxon>Eukaryota</taxon>
        <taxon>Metazoa</taxon>
        <taxon>Ecdysozoa</taxon>
        <taxon>Arthropoda</taxon>
        <taxon>Hexapoda</taxon>
        <taxon>Insecta</taxon>
        <taxon>Pterygota</taxon>
        <taxon>Neoptera</taxon>
        <taxon>Endopterygota</taxon>
        <taxon>Coleoptera</taxon>
        <taxon>Polyphaga</taxon>
        <taxon>Cucujiformia</taxon>
        <taxon>Coccinelloidea</taxon>
        <taxon>Coccinellidae</taxon>
        <taxon>Epilachninae</taxon>
        <taxon>Epilachnini</taxon>
        <taxon>Henosepilachna</taxon>
    </lineage>
</organism>
<dbReference type="Proteomes" id="UP001431783">
    <property type="component" value="Unassembled WGS sequence"/>
</dbReference>
<evidence type="ECO:0000313" key="2">
    <source>
        <dbReference type="Proteomes" id="UP001431783"/>
    </source>
</evidence>
<accession>A0AAW1TND3</accession>
<dbReference type="EMBL" id="JARQZJ010000001">
    <property type="protein sequence ID" value="KAK9869255.1"/>
    <property type="molecule type" value="Genomic_DNA"/>
</dbReference>
<proteinExistence type="predicted"/>
<reference evidence="1 2" key="1">
    <citation type="submission" date="2023-03" db="EMBL/GenBank/DDBJ databases">
        <title>Genome insight into feeding habits of ladybird beetles.</title>
        <authorList>
            <person name="Li H.-S."/>
            <person name="Huang Y.-H."/>
            <person name="Pang H."/>
        </authorList>
    </citation>
    <scope>NUCLEOTIDE SEQUENCE [LARGE SCALE GENOMIC DNA]</scope>
    <source>
        <strain evidence="1">SYSU_2023b</strain>
        <tissue evidence="1">Whole body</tissue>
    </source>
</reference>
<evidence type="ECO:0000313" key="1">
    <source>
        <dbReference type="EMBL" id="KAK9869255.1"/>
    </source>
</evidence>
<gene>
    <name evidence="1" type="ORF">WA026_003005</name>
</gene>
<name>A0AAW1TND3_9CUCU</name>